<comment type="caution">
    <text evidence="14">The sequence shown here is derived from an EMBL/GenBank/DDBJ whole genome shotgun (WGS) entry which is preliminary data.</text>
</comment>
<dbReference type="PANTHER" id="PTHR11776">
    <property type="entry name" value="ADENINE PHOSPHORIBOSYLTRANSFERASE"/>
    <property type="match status" value="1"/>
</dbReference>
<evidence type="ECO:0000259" key="11">
    <source>
        <dbReference type="Pfam" id="PF00156"/>
    </source>
</evidence>
<comment type="catalytic activity">
    <reaction evidence="1">
        <text>AMP + diphosphate = 5-phospho-alpha-D-ribose 1-diphosphate + adenine</text>
        <dbReference type="Rhea" id="RHEA:16609"/>
        <dbReference type="ChEBI" id="CHEBI:16708"/>
        <dbReference type="ChEBI" id="CHEBI:33019"/>
        <dbReference type="ChEBI" id="CHEBI:58017"/>
        <dbReference type="ChEBI" id="CHEBI:456215"/>
        <dbReference type="EC" id="2.4.2.7"/>
    </reaction>
</comment>
<evidence type="ECO:0000313" key="15">
    <source>
        <dbReference type="Proteomes" id="UP000317650"/>
    </source>
</evidence>
<dbReference type="CDD" id="cd00084">
    <property type="entry name" value="HMG-box_SF"/>
    <property type="match status" value="1"/>
</dbReference>
<dbReference type="NCBIfam" id="NF002636">
    <property type="entry name" value="PRK02304.1-5"/>
    <property type="match status" value="1"/>
</dbReference>
<dbReference type="CDD" id="cd06223">
    <property type="entry name" value="PRTases_typeI"/>
    <property type="match status" value="1"/>
</dbReference>
<comment type="subunit">
    <text evidence="5">Homodimer.</text>
</comment>
<dbReference type="HAMAP" id="MF_00004">
    <property type="entry name" value="Aden_phosphoribosyltr"/>
    <property type="match status" value="1"/>
</dbReference>
<protein>
    <recommendedName>
        <fullName evidence="6">adenine phosphoribosyltransferase</fullName>
        <ecNumber evidence="6">2.4.2.7</ecNumber>
    </recommendedName>
</protein>
<dbReference type="SUPFAM" id="SSF53271">
    <property type="entry name" value="PRTase-like"/>
    <property type="match status" value="1"/>
</dbReference>
<dbReference type="InterPro" id="IPR000836">
    <property type="entry name" value="PRTase_dom"/>
</dbReference>
<evidence type="ECO:0000259" key="12">
    <source>
        <dbReference type="Pfam" id="PF04690"/>
    </source>
</evidence>
<dbReference type="InterPro" id="IPR036910">
    <property type="entry name" value="HMG_box_dom_sf"/>
</dbReference>
<evidence type="ECO:0000259" key="13">
    <source>
        <dbReference type="Pfam" id="PF24868"/>
    </source>
</evidence>
<dbReference type="SUPFAM" id="SSF47095">
    <property type="entry name" value="HMG-box"/>
    <property type="match status" value="1"/>
</dbReference>
<feature type="domain" description="Phosphoribosyltransferase" evidence="11">
    <location>
        <begin position="268"/>
        <end position="374"/>
    </location>
</feature>
<dbReference type="Pfam" id="PF24868">
    <property type="entry name" value="YABBY_N"/>
    <property type="match status" value="1"/>
</dbReference>
<dbReference type="AlphaFoldDB" id="A0A4S8JIZ6"/>
<dbReference type="GO" id="GO:0003999">
    <property type="term" value="F:adenine phosphoribosyltransferase activity"/>
    <property type="evidence" value="ECO:0007669"/>
    <property type="project" value="UniProtKB-EC"/>
</dbReference>
<dbReference type="GO" id="GO:0006168">
    <property type="term" value="P:adenine salvage"/>
    <property type="evidence" value="ECO:0007669"/>
    <property type="project" value="InterPro"/>
</dbReference>
<gene>
    <name evidence="14" type="ORF">C4D60_Mb07t21680</name>
</gene>
<evidence type="ECO:0000256" key="4">
    <source>
        <dbReference type="ARBA" id="ARBA00008391"/>
    </source>
</evidence>
<dbReference type="InterPro" id="IPR056776">
    <property type="entry name" value="YABBY_N"/>
</dbReference>
<evidence type="ECO:0000256" key="8">
    <source>
        <dbReference type="ARBA" id="ARBA00022676"/>
    </source>
</evidence>
<comment type="similarity">
    <text evidence="4">Belongs to the purine/pyrimidine phosphoribosyltransferase family.</text>
</comment>
<dbReference type="EMBL" id="PYDT01000005">
    <property type="protein sequence ID" value="THU61284.1"/>
    <property type="molecule type" value="Genomic_DNA"/>
</dbReference>
<evidence type="ECO:0000256" key="7">
    <source>
        <dbReference type="ARBA" id="ARBA00022490"/>
    </source>
</evidence>
<dbReference type="GO" id="GO:0006166">
    <property type="term" value="P:purine ribonucleoside salvage"/>
    <property type="evidence" value="ECO:0007669"/>
    <property type="project" value="UniProtKB-KW"/>
</dbReference>
<dbReference type="STRING" id="52838.A0A4S8JIZ6"/>
<keyword evidence="8" id="KW-0328">Glycosyltransferase</keyword>
<dbReference type="Proteomes" id="UP000317650">
    <property type="component" value="Chromosome 7"/>
</dbReference>
<name>A0A4S8JIZ6_MUSBA</name>
<reference evidence="14 15" key="1">
    <citation type="journal article" date="2019" name="Nat. Plants">
        <title>Genome sequencing of Musa balbisiana reveals subgenome evolution and function divergence in polyploid bananas.</title>
        <authorList>
            <person name="Yao X."/>
        </authorList>
    </citation>
    <scope>NUCLEOTIDE SEQUENCE [LARGE SCALE GENOMIC DNA]</scope>
    <source>
        <strain evidence="15">cv. DH-PKW</strain>
        <tissue evidence="14">Leaves</tissue>
    </source>
</reference>
<dbReference type="GO" id="GO:0005829">
    <property type="term" value="C:cytosol"/>
    <property type="evidence" value="ECO:0007669"/>
    <property type="project" value="TreeGrafter"/>
</dbReference>
<evidence type="ECO:0000256" key="5">
    <source>
        <dbReference type="ARBA" id="ARBA00011738"/>
    </source>
</evidence>
<organism evidence="14 15">
    <name type="scientific">Musa balbisiana</name>
    <name type="common">Banana</name>
    <dbReference type="NCBI Taxonomy" id="52838"/>
    <lineage>
        <taxon>Eukaryota</taxon>
        <taxon>Viridiplantae</taxon>
        <taxon>Streptophyta</taxon>
        <taxon>Embryophyta</taxon>
        <taxon>Tracheophyta</taxon>
        <taxon>Spermatophyta</taxon>
        <taxon>Magnoliopsida</taxon>
        <taxon>Liliopsida</taxon>
        <taxon>Zingiberales</taxon>
        <taxon>Musaceae</taxon>
        <taxon>Musa</taxon>
    </lineage>
</organism>
<dbReference type="NCBIfam" id="NF002634">
    <property type="entry name" value="PRK02304.1-3"/>
    <property type="match status" value="1"/>
</dbReference>
<evidence type="ECO:0000256" key="10">
    <source>
        <dbReference type="ARBA" id="ARBA00022726"/>
    </source>
</evidence>
<keyword evidence="9" id="KW-0808">Transferase</keyword>
<evidence type="ECO:0000256" key="6">
    <source>
        <dbReference type="ARBA" id="ARBA00011893"/>
    </source>
</evidence>
<feature type="domain" description="YABBY N-terminal" evidence="13">
    <location>
        <begin position="17"/>
        <end position="70"/>
    </location>
</feature>
<evidence type="ECO:0000313" key="14">
    <source>
        <dbReference type="EMBL" id="THU61284.1"/>
    </source>
</evidence>
<evidence type="ECO:0000256" key="2">
    <source>
        <dbReference type="ARBA" id="ARBA00004496"/>
    </source>
</evidence>
<evidence type="ECO:0000256" key="3">
    <source>
        <dbReference type="ARBA" id="ARBA00004659"/>
    </source>
</evidence>
<proteinExistence type="inferred from homology"/>
<evidence type="ECO:0000256" key="9">
    <source>
        <dbReference type="ARBA" id="ARBA00022679"/>
    </source>
</evidence>
<dbReference type="InterPro" id="IPR056775">
    <property type="entry name" value="YABBY_C"/>
</dbReference>
<dbReference type="GO" id="GO:0044209">
    <property type="term" value="P:AMP salvage"/>
    <property type="evidence" value="ECO:0007669"/>
    <property type="project" value="UniProtKB-UniPathway"/>
</dbReference>
<dbReference type="Pfam" id="PF00156">
    <property type="entry name" value="Pribosyltran"/>
    <property type="match status" value="1"/>
</dbReference>
<dbReference type="InterPro" id="IPR005764">
    <property type="entry name" value="Ade_phspho_trans"/>
</dbReference>
<comment type="pathway">
    <text evidence="3">Purine metabolism; AMP biosynthesis via salvage pathway; AMP from adenine: step 1/1.</text>
</comment>
<dbReference type="Gene3D" id="3.40.50.2020">
    <property type="match status" value="1"/>
</dbReference>
<sequence length="393" mass="42671">MSSSSAAFSFDHFSSSPSEQLCYAYCNFCDTILAVSVPRSSLFMTVTVKCGKCTNLLSVNARGLLFPEVNQFRLGHSFLTLPHHKLSDEIPCSPTSLLMDPTTMNTITTTTTTTNTLVASVNRGIDDKLRRTPVLNKPLDKRQRIPSAYNRFIKDEIQRIKAVNPDITHREAFSAAAKNVTHFPLLPHLGSLSAHPFRSDAGSAHEEGQLSAAGGRGCSSQRQLLSFPFGFLLFLSSGGIMFQDITTLLLEPKAFKDTVDLFVEQYTGRGISVVAGVEARGFIFGPPIALAIGAKFVPLRKPRKLPGEVISENYILEYGSDCLEMHVGAVQPGERALVVDDLIATGGTLCAAITLLERAGAEVLECACVIELPELKGRGRLNGKPLYVLVESH</sequence>
<comment type="subcellular location">
    <subcellularLocation>
        <location evidence="2">Cytoplasm</location>
    </subcellularLocation>
</comment>
<dbReference type="PANTHER" id="PTHR11776:SF7">
    <property type="entry name" value="PHOSPHORIBOSYLTRANSFERASE DOMAIN-CONTAINING PROTEIN"/>
    <property type="match status" value="1"/>
</dbReference>
<keyword evidence="10" id="KW-0660">Purine salvage</keyword>
<keyword evidence="7" id="KW-0963">Cytoplasm</keyword>
<feature type="domain" description="YABBY protein C-terminal" evidence="12">
    <location>
        <begin position="126"/>
        <end position="185"/>
    </location>
</feature>
<keyword evidence="15" id="KW-1185">Reference proteome</keyword>
<evidence type="ECO:0000256" key="1">
    <source>
        <dbReference type="ARBA" id="ARBA00000868"/>
    </source>
</evidence>
<dbReference type="UniPathway" id="UPA00588">
    <property type="reaction ID" value="UER00646"/>
</dbReference>
<dbReference type="Pfam" id="PF04690">
    <property type="entry name" value="YABBY"/>
    <property type="match status" value="1"/>
</dbReference>
<dbReference type="EC" id="2.4.2.7" evidence="6"/>
<accession>A0A4S8JIZ6</accession>
<dbReference type="InterPro" id="IPR029057">
    <property type="entry name" value="PRTase-like"/>
</dbReference>
<dbReference type="InterPro" id="IPR050120">
    <property type="entry name" value="Adenine_PRTase"/>
</dbReference>
<dbReference type="FunFam" id="3.40.50.2020:FF:000022">
    <property type="entry name" value="Adenine phosphoribosyltransferase 1"/>
    <property type="match status" value="1"/>
</dbReference>